<proteinExistence type="inferred from homology"/>
<dbReference type="AlphaFoldDB" id="A0AAV7MJ69"/>
<dbReference type="GO" id="GO:0051301">
    <property type="term" value="P:cell division"/>
    <property type="evidence" value="ECO:0007669"/>
    <property type="project" value="UniProtKB-KW"/>
</dbReference>
<dbReference type="Pfam" id="PF07557">
    <property type="entry name" value="Shugoshin_C"/>
    <property type="match status" value="1"/>
</dbReference>
<keyword evidence="13" id="KW-1185">Reference proteome</keyword>
<evidence type="ECO:0000256" key="8">
    <source>
        <dbReference type="ARBA" id="ARBA00023328"/>
    </source>
</evidence>
<evidence type="ECO:0000256" key="1">
    <source>
        <dbReference type="ARBA" id="ARBA00004584"/>
    </source>
</evidence>
<feature type="domain" description="Shugoshin C-terminal" evidence="11">
    <location>
        <begin position="625"/>
        <end position="646"/>
    </location>
</feature>
<evidence type="ECO:0000313" key="12">
    <source>
        <dbReference type="EMBL" id="KAJ1102033.1"/>
    </source>
</evidence>
<keyword evidence="5" id="KW-0159">Chromosome partition</keyword>
<comment type="subcellular location">
    <subcellularLocation>
        <location evidence="1">Chromosome</location>
        <location evidence="1">Centromere</location>
    </subcellularLocation>
</comment>
<dbReference type="GO" id="GO:0000775">
    <property type="term" value="C:chromosome, centromeric region"/>
    <property type="evidence" value="ECO:0007669"/>
    <property type="project" value="UniProtKB-SubCell"/>
</dbReference>
<keyword evidence="4" id="KW-0132">Cell division</keyword>
<evidence type="ECO:0000259" key="11">
    <source>
        <dbReference type="Pfam" id="PF07557"/>
    </source>
</evidence>
<dbReference type="InterPro" id="IPR011515">
    <property type="entry name" value="Shugoshin_C"/>
</dbReference>
<evidence type="ECO:0000256" key="7">
    <source>
        <dbReference type="ARBA" id="ARBA00023306"/>
    </source>
</evidence>
<name>A0AAV7MJ69_PLEWA</name>
<feature type="compositionally biased region" description="Polar residues" evidence="10">
    <location>
        <begin position="175"/>
        <end position="185"/>
    </location>
</feature>
<accession>A0AAV7MJ69</accession>
<dbReference type="EMBL" id="JANPWB010000014">
    <property type="protein sequence ID" value="KAJ1102033.1"/>
    <property type="molecule type" value="Genomic_DNA"/>
</dbReference>
<feature type="compositionally biased region" description="Basic and acidic residues" evidence="10">
    <location>
        <begin position="350"/>
        <end position="368"/>
    </location>
</feature>
<feature type="region of interest" description="Disordered" evidence="10">
    <location>
        <begin position="128"/>
        <end position="157"/>
    </location>
</feature>
<keyword evidence="7" id="KW-0131">Cell cycle</keyword>
<feature type="region of interest" description="Disordered" evidence="10">
    <location>
        <begin position="403"/>
        <end position="520"/>
    </location>
</feature>
<feature type="region of interest" description="Disordered" evidence="10">
    <location>
        <begin position="229"/>
        <end position="251"/>
    </location>
</feature>
<dbReference type="Proteomes" id="UP001066276">
    <property type="component" value="Chromosome 10"/>
</dbReference>
<comment type="similarity">
    <text evidence="2">Belongs to the shugoshin family.</text>
</comment>
<keyword evidence="8" id="KW-0137">Centromere</keyword>
<evidence type="ECO:0000256" key="5">
    <source>
        <dbReference type="ARBA" id="ARBA00022829"/>
    </source>
</evidence>
<protein>
    <recommendedName>
        <fullName evidence="11">Shugoshin C-terminal domain-containing protein</fullName>
    </recommendedName>
</protein>
<gene>
    <name evidence="12" type="ORF">NDU88_007092</name>
</gene>
<dbReference type="PANTHER" id="PTHR21577:SF3">
    <property type="entry name" value="SHUGOSHIN 1-RELATED"/>
    <property type="match status" value="1"/>
</dbReference>
<sequence length="687" mass="75607">MMEKRNKKLAKVAAVNKVISTKVKTKILNNSAVMMKNFQANNRALAQALEEEKIKMRQAQDVILCLKREYQSLVFQTIVLRRKLNLQQSSESAEFKLAHLREIIGKVTQNLLETANLLGPAQELCSTDLNTRPAHSSGEKKSSELPAAKTTVPRPGDKIVDVAEMRVAEHVSPSAAGSLQTSEKGNPSKRISRGSRCVRLSNLLNVSEEESQKEAAGDESLKNVSIRRRRRSTLRSSKGESSFVGVLSPPGHSTLGDLSQIHGENEQTGVAVPLDDLCLDSVVESAAIDNCPLEDQTDLELSLVPLDTLAAIKSSTPQTRSKPAPRRERAGRERVRKGKADAPVIAPLKKPWENSKPRARSKSRERGTGKQTATGKEKLDISVCSNDAYDFVAEESVHITPFRQGKVPEESVVAECQSSSGDKNESEEDDSVYVPYNKKARNRLSLEEEQGRAAPLRPRSKRQPAKAQQQSLDEKENGKNVKSAPKSGVAAPKSKKNKKPVGSKNKNENGPTEAPSVVGMNKSNADNAMEILDGQIFRSPRILESTTVAEVYSPKIVHNVLAVTPITNKQELHLLEESPGVSLTPRFGLRDLTNFSGSSGGGQSRKISCPMFTVENKGTVALDARKRRCTVTVSYKEPNLNGKLRRGDRFTDTEFLSSPIFKHKDSKRKSFMRKSLTRYNEAFVGCR</sequence>
<dbReference type="InterPro" id="IPR038889">
    <property type="entry name" value="Shugoshin1/2"/>
</dbReference>
<keyword evidence="3" id="KW-0158">Chromosome</keyword>
<evidence type="ECO:0000256" key="9">
    <source>
        <dbReference type="SAM" id="Coils"/>
    </source>
</evidence>
<feature type="region of interest" description="Disordered" evidence="10">
    <location>
        <begin position="170"/>
        <end position="192"/>
    </location>
</feature>
<organism evidence="12 13">
    <name type="scientific">Pleurodeles waltl</name>
    <name type="common">Iberian ribbed newt</name>
    <dbReference type="NCBI Taxonomy" id="8319"/>
    <lineage>
        <taxon>Eukaryota</taxon>
        <taxon>Metazoa</taxon>
        <taxon>Chordata</taxon>
        <taxon>Craniata</taxon>
        <taxon>Vertebrata</taxon>
        <taxon>Euteleostomi</taxon>
        <taxon>Amphibia</taxon>
        <taxon>Batrachia</taxon>
        <taxon>Caudata</taxon>
        <taxon>Salamandroidea</taxon>
        <taxon>Salamandridae</taxon>
        <taxon>Pleurodelinae</taxon>
        <taxon>Pleurodeles</taxon>
    </lineage>
</organism>
<dbReference type="GO" id="GO:0005634">
    <property type="term" value="C:nucleus"/>
    <property type="evidence" value="ECO:0007669"/>
    <property type="project" value="InterPro"/>
</dbReference>
<feature type="coiled-coil region" evidence="9">
    <location>
        <begin position="35"/>
        <end position="69"/>
    </location>
</feature>
<evidence type="ECO:0000313" key="13">
    <source>
        <dbReference type="Proteomes" id="UP001066276"/>
    </source>
</evidence>
<keyword evidence="6 9" id="KW-0175">Coiled coil</keyword>
<evidence type="ECO:0000256" key="3">
    <source>
        <dbReference type="ARBA" id="ARBA00022454"/>
    </source>
</evidence>
<evidence type="ECO:0000256" key="6">
    <source>
        <dbReference type="ARBA" id="ARBA00023054"/>
    </source>
</evidence>
<evidence type="ECO:0000256" key="10">
    <source>
        <dbReference type="SAM" id="MobiDB-lite"/>
    </source>
</evidence>
<feature type="region of interest" description="Disordered" evidence="10">
    <location>
        <begin position="312"/>
        <end position="376"/>
    </location>
</feature>
<comment type="caution">
    <text evidence="12">The sequence shown here is derived from an EMBL/GenBank/DDBJ whole genome shotgun (WGS) entry which is preliminary data.</text>
</comment>
<dbReference type="PANTHER" id="PTHR21577">
    <property type="entry name" value="SHUGOSHIN"/>
    <property type="match status" value="1"/>
</dbReference>
<dbReference type="Gene3D" id="1.20.5.730">
    <property type="entry name" value="Single helix bin"/>
    <property type="match status" value="1"/>
</dbReference>
<evidence type="ECO:0000256" key="4">
    <source>
        <dbReference type="ARBA" id="ARBA00022618"/>
    </source>
</evidence>
<evidence type="ECO:0000256" key="2">
    <source>
        <dbReference type="ARBA" id="ARBA00010845"/>
    </source>
</evidence>
<reference evidence="12" key="1">
    <citation type="journal article" date="2022" name="bioRxiv">
        <title>Sequencing and chromosome-scale assembly of the giantPleurodeles waltlgenome.</title>
        <authorList>
            <person name="Brown T."/>
            <person name="Elewa A."/>
            <person name="Iarovenko S."/>
            <person name="Subramanian E."/>
            <person name="Araus A.J."/>
            <person name="Petzold A."/>
            <person name="Susuki M."/>
            <person name="Suzuki K.-i.T."/>
            <person name="Hayashi T."/>
            <person name="Toyoda A."/>
            <person name="Oliveira C."/>
            <person name="Osipova E."/>
            <person name="Leigh N.D."/>
            <person name="Simon A."/>
            <person name="Yun M.H."/>
        </authorList>
    </citation>
    <scope>NUCLEOTIDE SEQUENCE</scope>
    <source>
        <strain evidence="12">20211129_DDA</strain>
        <tissue evidence="12">Liver</tissue>
    </source>
</reference>
<dbReference type="GO" id="GO:0045132">
    <property type="term" value="P:meiotic chromosome segregation"/>
    <property type="evidence" value="ECO:0007669"/>
    <property type="project" value="InterPro"/>
</dbReference>